<dbReference type="AlphaFoldDB" id="A0AA88KQJ1"/>
<dbReference type="EMBL" id="PYSW02000015">
    <property type="protein sequence ID" value="KAG2386502.1"/>
    <property type="molecule type" value="Genomic_DNA"/>
</dbReference>
<dbReference type="SUPFAM" id="SSF63829">
    <property type="entry name" value="Calcium-dependent phosphotriesterase"/>
    <property type="match status" value="1"/>
</dbReference>
<keyword evidence="2" id="KW-1185">Reference proteome</keyword>
<dbReference type="Proteomes" id="UP000816034">
    <property type="component" value="Unassembled WGS sequence"/>
</dbReference>
<dbReference type="InterPro" id="IPR015943">
    <property type="entry name" value="WD40/YVTN_repeat-like_dom_sf"/>
</dbReference>
<reference evidence="1 2" key="1">
    <citation type="journal article" date="2018" name="BMC Genomics">
        <title>The genome of Naegleria lovaniensis, the basis for a comparative approach to unravel pathogenicity factors of the human pathogenic amoeba N. fowleri.</title>
        <authorList>
            <person name="Liechti N."/>
            <person name="Schurch N."/>
            <person name="Bruggmann R."/>
            <person name="Wittwer M."/>
        </authorList>
    </citation>
    <scope>NUCLEOTIDE SEQUENCE [LARGE SCALE GENOMIC DNA]</scope>
    <source>
        <strain evidence="1 2">ATCC 30569</strain>
    </source>
</reference>
<dbReference type="Gene3D" id="2.130.10.10">
    <property type="entry name" value="YVTN repeat-like/Quinoprotein amine dehydrogenase"/>
    <property type="match status" value="1"/>
</dbReference>
<evidence type="ECO:0000313" key="1">
    <source>
        <dbReference type="EMBL" id="KAG2386502.1"/>
    </source>
</evidence>
<dbReference type="GeneID" id="68094702"/>
<organism evidence="1 2">
    <name type="scientific">Naegleria lovaniensis</name>
    <name type="common">Amoeba</name>
    <dbReference type="NCBI Taxonomy" id="51637"/>
    <lineage>
        <taxon>Eukaryota</taxon>
        <taxon>Discoba</taxon>
        <taxon>Heterolobosea</taxon>
        <taxon>Tetramitia</taxon>
        <taxon>Eutetramitia</taxon>
        <taxon>Vahlkampfiidae</taxon>
        <taxon>Naegleria</taxon>
    </lineage>
</organism>
<name>A0AA88KQJ1_NAELO</name>
<protein>
    <submittedName>
        <fullName evidence="1">Uncharacterized protein</fullName>
    </submittedName>
</protein>
<proteinExistence type="predicted"/>
<dbReference type="RefSeq" id="XP_044550494.1">
    <property type="nucleotide sequence ID" value="XM_044691643.1"/>
</dbReference>
<dbReference type="SUPFAM" id="SSF69322">
    <property type="entry name" value="Tricorn protease domain 2"/>
    <property type="match status" value="1"/>
</dbReference>
<evidence type="ECO:0000313" key="2">
    <source>
        <dbReference type="Proteomes" id="UP000816034"/>
    </source>
</evidence>
<sequence>MFVHSYPITPINSNIYDMGVAVDKGNARGVVVTLCDQPPLSQFECILSPMMDFWGMFAMLVVHAETGNTTRVDFPFTTSQSEAVYASLLSNDGRYYYCHYGGRFVQFDAQNLRFSFVGTTLPGMSMKMTLDDFGNVWSATYPKSGLVSFNPNTRVLTDYGYVYNQTWLMYQRYIAADDQGFIYFSVGYTLGQIIAFNPNTSSAVPVFSESERGPQLMPTLYRDVDGAVYASNVNATPIYRFYRGNYTTLNSHAKVPVPYISGHQGLFYGYFPSKRQLLTFDVENKIFTIREKNSTMTTKSFYYTCRGANLMDLRATPDFSTLIGGSSFPMNFFTMNSTDGVFQHSNMLEQPNVIQAFTYDPYVWIGTYPVGRLLQYDLKKPWIDPIPGNASSLNPRILASAAPHIIRPTSVLAHPNKELVFMGGTPDYGGTGGGLLIWNRITEKATVLTHTQLLQYHSINSMVPIPGSNDLILCGSTIVTGTGGVAIAPVAELFVFNITSRSVTWRSAPLTGVRNYYELYGVASTGFIYGYTDTRVFFVFNPANRSLIHVSPISGVYVEQGPHSFAPHPNGKDVYVTLGNGIFQIHPQNFTLTRVMSLPSAKTYPFNGVILKNGWYYYRSDTRIHGFKLFNVTKEPPVLNSPLSPSISRQVSARPSLRHTSGVASSAYSNYLRGYLLVGWKSMIWLVASTVVWCVVQHVM</sequence>
<accession>A0AA88KQJ1</accession>
<gene>
    <name evidence="1" type="ORF">C9374_002246</name>
</gene>
<comment type="caution">
    <text evidence="1">The sequence shown here is derived from an EMBL/GenBank/DDBJ whole genome shotgun (WGS) entry which is preliminary data.</text>
</comment>